<reference evidence="4" key="1">
    <citation type="journal article" date="2019" name="Int. J. Syst. Evol. Microbiol.">
        <title>The Global Catalogue of Microorganisms (GCM) 10K type strain sequencing project: providing services to taxonomists for standard genome sequencing and annotation.</title>
        <authorList>
            <consortium name="The Broad Institute Genomics Platform"/>
            <consortium name="The Broad Institute Genome Sequencing Center for Infectious Disease"/>
            <person name="Wu L."/>
            <person name="Ma J."/>
        </authorList>
    </citation>
    <scope>NUCLEOTIDE SEQUENCE [LARGE SCALE GENOMIC DNA]</scope>
    <source>
        <strain evidence="4">KCTC 5701</strain>
    </source>
</reference>
<protein>
    <submittedName>
        <fullName evidence="3">Uncharacterized protein</fullName>
    </submittedName>
</protein>
<keyword evidence="2" id="KW-0812">Transmembrane</keyword>
<organism evidence="3 4">
    <name type="scientific">Streptomyces nogalater</name>
    <dbReference type="NCBI Taxonomy" id="38314"/>
    <lineage>
        <taxon>Bacteria</taxon>
        <taxon>Bacillati</taxon>
        <taxon>Actinomycetota</taxon>
        <taxon>Actinomycetes</taxon>
        <taxon>Kitasatosporales</taxon>
        <taxon>Streptomycetaceae</taxon>
        <taxon>Streptomyces</taxon>
    </lineage>
</organism>
<proteinExistence type="predicted"/>
<dbReference type="Proteomes" id="UP001596065">
    <property type="component" value="Unassembled WGS sequence"/>
</dbReference>
<feature type="region of interest" description="Disordered" evidence="1">
    <location>
        <begin position="69"/>
        <end position="88"/>
    </location>
</feature>
<accession>A0ABW0WNP5</accession>
<feature type="transmembrane region" description="Helical" evidence="2">
    <location>
        <begin position="33"/>
        <end position="51"/>
    </location>
</feature>
<dbReference type="EMBL" id="JBHSOE010000044">
    <property type="protein sequence ID" value="MFC5658399.1"/>
    <property type="molecule type" value="Genomic_DNA"/>
</dbReference>
<comment type="caution">
    <text evidence="3">The sequence shown here is derived from an EMBL/GenBank/DDBJ whole genome shotgun (WGS) entry which is preliminary data.</text>
</comment>
<keyword evidence="2" id="KW-0472">Membrane</keyword>
<evidence type="ECO:0000313" key="3">
    <source>
        <dbReference type="EMBL" id="MFC5658399.1"/>
    </source>
</evidence>
<keyword evidence="4" id="KW-1185">Reference proteome</keyword>
<evidence type="ECO:0000256" key="2">
    <source>
        <dbReference type="SAM" id="Phobius"/>
    </source>
</evidence>
<keyword evidence="2" id="KW-1133">Transmembrane helix</keyword>
<evidence type="ECO:0000313" key="4">
    <source>
        <dbReference type="Proteomes" id="UP001596065"/>
    </source>
</evidence>
<sequence length="88" mass="9590">MGNAWTRLTQEAGERGGPDALRAFYRAQGQKSAVTYMACFAAASGVAYGLNKYRKYAEDKKMDRRIAELEAEGTPAEIEPGRDASPTV</sequence>
<name>A0ABW0WNP5_STRNO</name>
<dbReference type="RefSeq" id="WP_344352597.1">
    <property type="nucleotide sequence ID" value="NZ_BAAASM010000065.1"/>
</dbReference>
<gene>
    <name evidence="3" type="ORF">ACFP3J_23315</name>
</gene>
<evidence type="ECO:0000256" key="1">
    <source>
        <dbReference type="SAM" id="MobiDB-lite"/>
    </source>
</evidence>